<evidence type="ECO:0000259" key="3">
    <source>
        <dbReference type="PROSITE" id="PS51186"/>
    </source>
</evidence>
<gene>
    <name evidence="4" type="ORF">GCM10022236_03880</name>
</gene>
<organism evidence="4 5">
    <name type="scientific">Microlunatus ginsengisoli</name>
    <dbReference type="NCBI Taxonomy" id="363863"/>
    <lineage>
        <taxon>Bacteria</taxon>
        <taxon>Bacillati</taxon>
        <taxon>Actinomycetota</taxon>
        <taxon>Actinomycetes</taxon>
        <taxon>Propionibacteriales</taxon>
        <taxon>Propionibacteriaceae</taxon>
        <taxon>Microlunatus</taxon>
    </lineage>
</organism>
<dbReference type="InterPro" id="IPR050832">
    <property type="entry name" value="Bact_Acetyltransf"/>
</dbReference>
<dbReference type="PROSITE" id="PS51186">
    <property type="entry name" value="GNAT"/>
    <property type="match status" value="2"/>
</dbReference>
<feature type="domain" description="N-acetyltransferase" evidence="3">
    <location>
        <begin position="170"/>
        <end position="323"/>
    </location>
</feature>
<dbReference type="Pfam" id="PF00583">
    <property type="entry name" value="Acetyltransf_1"/>
    <property type="match status" value="1"/>
</dbReference>
<dbReference type="Proteomes" id="UP001501490">
    <property type="component" value="Unassembled WGS sequence"/>
</dbReference>
<dbReference type="InterPro" id="IPR000182">
    <property type="entry name" value="GNAT_dom"/>
</dbReference>
<keyword evidence="1" id="KW-0808">Transferase</keyword>
<dbReference type="SUPFAM" id="SSF55729">
    <property type="entry name" value="Acyl-CoA N-acyltransferases (Nat)"/>
    <property type="match status" value="2"/>
</dbReference>
<name>A0ABP6ZD26_9ACTN</name>
<evidence type="ECO:0000256" key="2">
    <source>
        <dbReference type="ARBA" id="ARBA00023315"/>
    </source>
</evidence>
<dbReference type="CDD" id="cd04301">
    <property type="entry name" value="NAT_SF"/>
    <property type="match status" value="2"/>
</dbReference>
<comment type="caution">
    <text evidence="4">The sequence shown here is derived from an EMBL/GenBank/DDBJ whole genome shotgun (WGS) entry which is preliminary data.</text>
</comment>
<dbReference type="RefSeq" id="WP_344801386.1">
    <property type="nucleotide sequence ID" value="NZ_BAABAB010000003.1"/>
</dbReference>
<keyword evidence="2" id="KW-0012">Acyltransferase</keyword>
<dbReference type="Gene3D" id="3.40.630.30">
    <property type="match status" value="1"/>
</dbReference>
<protein>
    <submittedName>
        <fullName evidence="4">GNAT family N-acetyltransferase</fullName>
    </submittedName>
</protein>
<proteinExistence type="predicted"/>
<dbReference type="EMBL" id="BAABAB010000003">
    <property type="protein sequence ID" value="GAA3605212.1"/>
    <property type="molecule type" value="Genomic_DNA"/>
</dbReference>
<accession>A0ABP6ZD26</accession>
<evidence type="ECO:0000313" key="4">
    <source>
        <dbReference type="EMBL" id="GAA3605212.1"/>
    </source>
</evidence>
<evidence type="ECO:0000313" key="5">
    <source>
        <dbReference type="Proteomes" id="UP001501490"/>
    </source>
</evidence>
<reference evidence="5" key="1">
    <citation type="journal article" date="2019" name="Int. J. Syst. Evol. Microbiol.">
        <title>The Global Catalogue of Microorganisms (GCM) 10K type strain sequencing project: providing services to taxonomists for standard genome sequencing and annotation.</title>
        <authorList>
            <consortium name="The Broad Institute Genomics Platform"/>
            <consortium name="The Broad Institute Genome Sequencing Center for Infectious Disease"/>
            <person name="Wu L."/>
            <person name="Ma J."/>
        </authorList>
    </citation>
    <scope>NUCLEOTIDE SEQUENCE [LARGE SCALE GENOMIC DNA]</scope>
    <source>
        <strain evidence="5">JCM 16929</strain>
    </source>
</reference>
<keyword evidence="5" id="KW-1185">Reference proteome</keyword>
<sequence>MGVGEVRWAPLQADDAVRVRALLTASEQFDRAGPRILHGWRHQLAPIGDEQTDTLAARTADGRLVALGWVSARPYDDPPRRVFLAGTVHPDYRGRGLGRRVLDWQLDAARRWQREIGGDPITVVASTAPLPDVHALLSCTGFERERVFAELSLPLPRDEGPGPNPAIAGATLVAFSADRAEEVRVVLNTAFAEHWGTRVLQTEPWQAVLGSETFRPAWSRLALDGEDRVVGFVLNSAAPHPTYGRVGWTDQLGVLPRWRGRGLGAALMRDSLDVFEAKGLALAGLGLDTQNPFGAPALYASLGYRPGFDVHLFTRTEPALAPPGSR</sequence>
<evidence type="ECO:0000256" key="1">
    <source>
        <dbReference type="ARBA" id="ARBA00022679"/>
    </source>
</evidence>
<feature type="domain" description="N-acetyltransferase" evidence="3">
    <location>
        <begin position="6"/>
        <end position="158"/>
    </location>
</feature>
<dbReference type="Pfam" id="PF13508">
    <property type="entry name" value="Acetyltransf_7"/>
    <property type="match status" value="1"/>
</dbReference>
<dbReference type="InterPro" id="IPR016181">
    <property type="entry name" value="Acyl_CoA_acyltransferase"/>
</dbReference>
<dbReference type="PANTHER" id="PTHR43877">
    <property type="entry name" value="AMINOALKYLPHOSPHONATE N-ACETYLTRANSFERASE-RELATED-RELATED"/>
    <property type="match status" value="1"/>
</dbReference>